<evidence type="ECO:0000256" key="2">
    <source>
        <dbReference type="SAM" id="MobiDB-lite"/>
    </source>
</evidence>
<dbReference type="GO" id="GO:1901135">
    <property type="term" value="P:carbohydrate derivative metabolic process"/>
    <property type="evidence" value="ECO:0007669"/>
    <property type="project" value="UniProtKB-ARBA"/>
</dbReference>
<feature type="region of interest" description="Disordered" evidence="2">
    <location>
        <begin position="1"/>
        <end position="26"/>
    </location>
</feature>
<feature type="region of interest" description="Disordered" evidence="2">
    <location>
        <begin position="45"/>
        <end position="112"/>
    </location>
</feature>
<proteinExistence type="inferred from homology"/>
<name>A0A5P1F080_ASPOF</name>
<evidence type="ECO:0000313" key="5">
    <source>
        <dbReference type="Proteomes" id="UP000243459"/>
    </source>
</evidence>
<evidence type="ECO:0000256" key="1">
    <source>
        <dbReference type="ARBA" id="ARBA00009995"/>
    </source>
</evidence>
<feature type="domain" description="Glycosyltransferase N-terminal" evidence="3">
    <location>
        <begin position="129"/>
        <end position="267"/>
    </location>
</feature>
<dbReference type="Proteomes" id="UP000243459">
    <property type="component" value="Chromosome 5"/>
</dbReference>
<sequence length="324" mass="36363">MPGQNWRRGRPVPLDPSMQGRPATTPPLLASTLFVRCHIPVHMSPPLTCSHPGTSRQAGQGRPSSRACEAGATPPLQIALPPKTSPPRSRSSRALPARHGSSPRCTNSPRSDLPLLRGVGSHGTHSPAEPTIALALRALALSSRRLVVVHDPLMRFACAEAYSIPNAEMYEFQCVTASYMLSLFTDDLKIIDDKLSREVRNVILTQFPDRCPEELFVFLDKYWRDLSSEAGVVMNTCKEIDGEFIELMPHVPRYRNKKLFAIGPMSPVSASGGDHDRRIRRLRFFWEHSINLRRTDRAASPRPLAQPSAFHLGLKRRRQRRYLR</sequence>
<dbReference type="Gramene" id="ONK69830">
    <property type="protein sequence ID" value="ONK69830"/>
    <property type="gene ID" value="A4U43_C05F27180"/>
</dbReference>
<keyword evidence="5" id="KW-1185">Reference proteome</keyword>
<comment type="similarity">
    <text evidence="1">Belongs to the UDP-glycosyltransferase family.</text>
</comment>
<dbReference type="EMBL" id="CM007385">
    <property type="protein sequence ID" value="ONK69830.1"/>
    <property type="molecule type" value="Genomic_DNA"/>
</dbReference>
<dbReference type="PANTHER" id="PTHR48044">
    <property type="entry name" value="GLYCOSYLTRANSFERASE"/>
    <property type="match status" value="1"/>
</dbReference>
<accession>A0A5P1F080</accession>
<protein>
    <recommendedName>
        <fullName evidence="3">Glycosyltransferase N-terminal domain-containing protein</fullName>
    </recommendedName>
</protein>
<dbReference type="PANTHER" id="PTHR48044:SF22">
    <property type="entry name" value="GLYCOSYLTRANSFERASE"/>
    <property type="match status" value="1"/>
</dbReference>
<evidence type="ECO:0000313" key="4">
    <source>
        <dbReference type="EMBL" id="ONK69830.1"/>
    </source>
</evidence>
<dbReference type="InterPro" id="IPR058980">
    <property type="entry name" value="Glyco_transf_N"/>
</dbReference>
<dbReference type="Pfam" id="PF26168">
    <property type="entry name" value="Glyco_transf_N"/>
    <property type="match status" value="1"/>
</dbReference>
<evidence type="ECO:0000259" key="3">
    <source>
        <dbReference type="Pfam" id="PF26168"/>
    </source>
</evidence>
<organism evidence="4 5">
    <name type="scientific">Asparagus officinalis</name>
    <name type="common">Garden asparagus</name>
    <dbReference type="NCBI Taxonomy" id="4686"/>
    <lineage>
        <taxon>Eukaryota</taxon>
        <taxon>Viridiplantae</taxon>
        <taxon>Streptophyta</taxon>
        <taxon>Embryophyta</taxon>
        <taxon>Tracheophyta</taxon>
        <taxon>Spermatophyta</taxon>
        <taxon>Magnoliopsida</taxon>
        <taxon>Liliopsida</taxon>
        <taxon>Asparagales</taxon>
        <taxon>Asparagaceae</taxon>
        <taxon>Asparagoideae</taxon>
        <taxon>Asparagus</taxon>
    </lineage>
</organism>
<dbReference type="Gene3D" id="3.40.50.2000">
    <property type="entry name" value="Glycogen Phosphorylase B"/>
    <property type="match status" value="1"/>
</dbReference>
<feature type="compositionally biased region" description="Low complexity" evidence="2">
    <location>
        <begin position="80"/>
        <end position="98"/>
    </location>
</feature>
<dbReference type="AlphaFoldDB" id="A0A5P1F080"/>
<gene>
    <name evidence="4" type="ORF">A4U43_C05F27180</name>
</gene>
<reference evidence="5" key="1">
    <citation type="journal article" date="2017" name="Nat. Commun.">
        <title>The asparagus genome sheds light on the origin and evolution of a young Y chromosome.</title>
        <authorList>
            <person name="Harkess A."/>
            <person name="Zhou J."/>
            <person name="Xu C."/>
            <person name="Bowers J.E."/>
            <person name="Van der Hulst R."/>
            <person name="Ayyampalayam S."/>
            <person name="Mercati F."/>
            <person name="Riccardi P."/>
            <person name="McKain M.R."/>
            <person name="Kakrana A."/>
            <person name="Tang H."/>
            <person name="Ray J."/>
            <person name="Groenendijk J."/>
            <person name="Arikit S."/>
            <person name="Mathioni S.M."/>
            <person name="Nakano M."/>
            <person name="Shan H."/>
            <person name="Telgmann-Rauber A."/>
            <person name="Kanno A."/>
            <person name="Yue Z."/>
            <person name="Chen H."/>
            <person name="Li W."/>
            <person name="Chen Y."/>
            <person name="Xu X."/>
            <person name="Zhang Y."/>
            <person name="Luo S."/>
            <person name="Chen H."/>
            <person name="Gao J."/>
            <person name="Mao Z."/>
            <person name="Pires J.C."/>
            <person name="Luo M."/>
            <person name="Kudrna D."/>
            <person name="Wing R.A."/>
            <person name="Meyers B.C."/>
            <person name="Yi K."/>
            <person name="Kong H."/>
            <person name="Lavrijsen P."/>
            <person name="Sunseri F."/>
            <person name="Falavigna A."/>
            <person name="Ye Y."/>
            <person name="Leebens-Mack J.H."/>
            <person name="Chen G."/>
        </authorList>
    </citation>
    <scope>NUCLEOTIDE SEQUENCE [LARGE SCALE GENOMIC DNA]</scope>
    <source>
        <strain evidence="5">cv. DH0086</strain>
    </source>
</reference>
<dbReference type="GO" id="GO:0008194">
    <property type="term" value="F:UDP-glycosyltransferase activity"/>
    <property type="evidence" value="ECO:0007669"/>
    <property type="project" value="UniProtKB-ARBA"/>
</dbReference>